<dbReference type="NCBIfam" id="TIGR02681">
    <property type="entry name" value="phage_pRha"/>
    <property type="match status" value="1"/>
</dbReference>
<keyword evidence="1" id="KW-0175">Coiled coil</keyword>
<protein>
    <submittedName>
        <fullName evidence="2">Rha family transcriptional regulator</fullName>
    </submittedName>
</protein>
<dbReference type="InterPro" id="IPR014054">
    <property type="entry name" value="Phage_regulatory_Rha"/>
</dbReference>
<dbReference type="RefSeq" id="WP_274163435.1">
    <property type="nucleotide sequence ID" value="NZ_JAJUBC010000004.1"/>
</dbReference>
<keyword evidence="3" id="KW-1185">Reference proteome</keyword>
<evidence type="ECO:0000313" key="2">
    <source>
        <dbReference type="EMBL" id="MDD1792537.1"/>
    </source>
</evidence>
<feature type="coiled-coil region" evidence="1">
    <location>
        <begin position="207"/>
        <end position="237"/>
    </location>
</feature>
<accession>A0ABT5QZ03</accession>
<comment type="caution">
    <text evidence="2">The sequence shown here is derived from an EMBL/GenBank/DDBJ whole genome shotgun (WGS) entry which is preliminary data.</text>
</comment>
<dbReference type="Pfam" id="PF09669">
    <property type="entry name" value="Phage_pRha"/>
    <property type="match status" value="1"/>
</dbReference>
<proteinExistence type="predicted"/>
<name>A0ABT5QZ03_9GAMM</name>
<reference evidence="2" key="1">
    <citation type="submission" date="2021-12" db="EMBL/GenBank/DDBJ databases">
        <title>Enterovibrio ZSDZ35 sp. nov. and Enterovibrio ZSDZ42 sp. nov., isolated from coastal seawater in Qingdao.</title>
        <authorList>
            <person name="Zhang P."/>
        </authorList>
    </citation>
    <scope>NUCLEOTIDE SEQUENCE</scope>
    <source>
        <strain evidence="2">ZSDZ42</strain>
    </source>
</reference>
<sequence length="248" mass="27713">MTTLNLIPSNAIICSNGQPKTDSLKVAAAFGKLHKDVLRKIDNLECSAEFASAHFYAHEEFVQAGAVKRKSKVYEMTKDGFMFLVMGFTGKPAAQIKEAFITKFNELANQVAGSVITRQLPGLSHRVKITDLIYELAELRGCSANDVRIHYREVFNNPVWPKGDEFATALGRAKLKTDIQDLRTTQSPSMKQLQDVAAQQGYKVVSASELELMRQLLEENMKKVESMERELVNMARTNTRIMQAGLLA</sequence>
<dbReference type="Proteomes" id="UP001149400">
    <property type="component" value="Unassembled WGS sequence"/>
</dbReference>
<evidence type="ECO:0000256" key="1">
    <source>
        <dbReference type="SAM" id="Coils"/>
    </source>
</evidence>
<dbReference type="EMBL" id="JAJUBC010000004">
    <property type="protein sequence ID" value="MDD1792537.1"/>
    <property type="molecule type" value="Genomic_DNA"/>
</dbReference>
<evidence type="ECO:0000313" key="3">
    <source>
        <dbReference type="Proteomes" id="UP001149400"/>
    </source>
</evidence>
<organism evidence="2 3">
    <name type="scientific">Enterovibrio gelatinilyticus</name>
    <dbReference type="NCBI Taxonomy" id="2899819"/>
    <lineage>
        <taxon>Bacteria</taxon>
        <taxon>Pseudomonadati</taxon>
        <taxon>Pseudomonadota</taxon>
        <taxon>Gammaproteobacteria</taxon>
        <taxon>Vibrionales</taxon>
        <taxon>Vibrionaceae</taxon>
        <taxon>Enterovibrio</taxon>
    </lineage>
</organism>
<gene>
    <name evidence="2" type="ORF">LRP50_05270</name>
</gene>